<evidence type="ECO:0000313" key="2">
    <source>
        <dbReference type="Proteomes" id="UP001159363"/>
    </source>
</evidence>
<comment type="caution">
    <text evidence="1">The sequence shown here is derived from an EMBL/GenBank/DDBJ whole genome shotgun (WGS) entry which is preliminary data.</text>
</comment>
<organism evidence="1 2">
    <name type="scientific">Dryococelus australis</name>
    <dbReference type="NCBI Taxonomy" id="614101"/>
    <lineage>
        <taxon>Eukaryota</taxon>
        <taxon>Metazoa</taxon>
        <taxon>Ecdysozoa</taxon>
        <taxon>Arthropoda</taxon>
        <taxon>Hexapoda</taxon>
        <taxon>Insecta</taxon>
        <taxon>Pterygota</taxon>
        <taxon>Neoptera</taxon>
        <taxon>Polyneoptera</taxon>
        <taxon>Phasmatodea</taxon>
        <taxon>Verophasmatodea</taxon>
        <taxon>Anareolatae</taxon>
        <taxon>Phasmatidae</taxon>
        <taxon>Eurycanthinae</taxon>
        <taxon>Dryococelus</taxon>
    </lineage>
</organism>
<keyword evidence="2" id="KW-1185">Reference proteome</keyword>
<accession>A0ABQ9G3R0</accession>
<dbReference type="Proteomes" id="UP001159363">
    <property type="component" value="Chromosome 16"/>
</dbReference>
<sequence length="138" mass="15098">MWLPAGKSSGLLARGNYLSFAGRPASSQAELTCEGGLAGRPIPLCAIAQFAVHPCEDSLLVLMQLGTLFGGGGNTQRSSFLKEYKKVQQCKKSGMSTQDAYVPRLWFYQDLLFLMDQEEAFQGLPNLDEESDPEVTCQ</sequence>
<gene>
    <name evidence="1" type="ORF">PR048_033169</name>
</gene>
<evidence type="ECO:0000313" key="1">
    <source>
        <dbReference type="EMBL" id="KAJ8865649.1"/>
    </source>
</evidence>
<name>A0ABQ9G3R0_9NEOP</name>
<reference evidence="1 2" key="1">
    <citation type="submission" date="2023-02" db="EMBL/GenBank/DDBJ databases">
        <title>LHISI_Scaffold_Assembly.</title>
        <authorList>
            <person name="Stuart O.P."/>
            <person name="Cleave R."/>
            <person name="Magrath M.J.L."/>
            <person name="Mikheyev A.S."/>
        </authorList>
    </citation>
    <scope>NUCLEOTIDE SEQUENCE [LARGE SCALE GENOMIC DNA]</scope>
    <source>
        <strain evidence="1">Daus_M_001</strain>
        <tissue evidence="1">Leg muscle</tissue>
    </source>
</reference>
<proteinExistence type="predicted"/>
<dbReference type="EMBL" id="JARBHB010000017">
    <property type="protein sequence ID" value="KAJ8865649.1"/>
    <property type="molecule type" value="Genomic_DNA"/>
</dbReference>
<protein>
    <submittedName>
        <fullName evidence="1">Uncharacterized protein</fullName>
    </submittedName>
</protein>